<dbReference type="Proteomes" id="UP000663879">
    <property type="component" value="Unassembled WGS sequence"/>
</dbReference>
<evidence type="ECO:0000313" key="4">
    <source>
        <dbReference type="Proteomes" id="UP000663879"/>
    </source>
</evidence>
<proteinExistence type="inferred from homology"/>
<keyword evidence="1" id="KW-0560">Oxidoreductase</keyword>
<sequence length="332" mass="38254">MQNLLNLIQSHKTELIIGSILTSALFLVKRKFRPNPKFESIKNLKVNNKVAIITGGNDGIGFETALDLAFRDAIVIIACRNATKSQEAVEKIKKFSKNENVFYEHLDLSSLDSVESFCKKIIQNYKQVDILINNAGIAQNPKQTTKDGFDLQLQTNYIGHYLLTRLLLDLLSQSPYGRIINVTSILYKSGRIRWDDINMNENYKPSEMYKESKLCLILFTNYLKEYYKKTNAKNVRAFSVSPGIVFTNLGRYRKGFGILKYIFYPLLWFLLKTPKQGAECSIYCAVKPDLTEKEGFMFRNCEQIELLPHAKNADDSLKLWNLTQDMLKEYHV</sequence>
<comment type="caution">
    <text evidence="3">The sequence shown here is derived from an EMBL/GenBank/DDBJ whole genome shotgun (WGS) entry which is preliminary data.</text>
</comment>
<comment type="similarity">
    <text evidence="2">Belongs to the short-chain dehydrogenases/reductases (SDR) family.</text>
</comment>
<evidence type="ECO:0000313" key="3">
    <source>
        <dbReference type="EMBL" id="CAF1102969.1"/>
    </source>
</evidence>
<organism evidence="3 4">
    <name type="scientific">Brachionus calyciflorus</name>
    <dbReference type="NCBI Taxonomy" id="104777"/>
    <lineage>
        <taxon>Eukaryota</taxon>
        <taxon>Metazoa</taxon>
        <taxon>Spiralia</taxon>
        <taxon>Gnathifera</taxon>
        <taxon>Rotifera</taxon>
        <taxon>Eurotatoria</taxon>
        <taxon>Monogononta</taxon>
        <taxon>Pseudotrocha</taxon>
        <taxon>Ploima</taxon>
        <taxon>Brachionidae</taxon>
        <taxon>Brachionus</taxon>
    </lineage>
</organism>
<reference evidence="3" key="1">
    <citation type="submission" date="2021-02" db="EMBL/GenBank/DDBJ databases">
        <authorList>
            <person name="Nowell W R."/>
        </authorList>
    </citation>
    <scope>NUCLEOTIDE SEQUENCE</scope>
    <source>
        <strain evidence="3">Ploen Becks lab</strain>
    </source>
</reference>
<name>A0A814P5S4_9BILA</name>
<dbReference type="EMBL" id="CAJNOC010007667">
    <property type="protein sequence ID" value="CAF1102969.1"/>
    <property type="molecule type" value="Genomic_DNA"/>
</dbReference>
<gene>
    <name evidence="3" type="ORF">OXX778_LOCUS21246</name>
</gene>
<dbReference type="PANTHER" id="PTHR43157">
    <property type="entry name" value="PHOSPHATIDYLINOSITOL-GLYCAN BIOSYNTHESIS CLASS F PROTEIN-RELATED"/>
    <property type="match status" value="1"/>
</dbReference>
<dbReference type="Gene3D" id="3.40.50.720">
    <property type="entry name" value="NAD(P)-binding Rossmann-like Domain"/>
    <property type="match status" value="1"/>
</dbReference>
<dbReference type="InterPro" id="IPR036291">
    <property type="entry name" value="NAD(P)-bd_dom_sf"/>
</dbReference>
<dbReference type="PRINTS" id="PR00081">
    <property type="entry name" value="GDHRDH"/>
</dbReference>
<protein>
    <submittedName>
        <fullName evidence="3">Uncharacterized protein</fullName>
    </submittedName>
</protein>
<dbReference type="PANTHER" id="PTHR43157:SF31">
    <property type="entry name" value="PHOSPHATIDYLINOSITOL-GLYCAN BIOSYNTHESIS CLASS F PROTEIN"/>
    <property type="match status" value="1"/>
</dbReference>
<dbReference type="CDD" id="cd05327">
    <property type="entry name" value="retinol-DH_like_SDR_c_like"/>
    <property type="match status" value="1"/>
</dbReference>
<dbReference type="AlphaFoldDB" id="A0A814P5S4"/>
<dbReference type="SUPFAM" id="SSF51735">
    <property type="entry name" value="NAD(P)-binding Rossmann-fold domains"/>
    <property type="match status" value="1"/>
</dbReference>
<keyword evidence="4" id="KW-1185">Reference proteome</keyword>
<dbReference type="OrthoDB" id="191139at2759"/>
<evidence type="ECO:0000256" key="2">
    <source>
        <dbReference type="RuleBase" id="RU000363"/>
    </source>
</evidence>
<accession>A0A814P5S4</accession>
<dbReference type="InterPro" id="IPR002347">
    <property type="entry name" value="SDR_fam"/>
</dbReference>
<dbReference type="Pfam" id="PF00106">
    <property type="entry name" value="adh_short"/>
    <property type="match status" value="1"/>
</dbReference>
<dbReference type="GO" id="GO:0016491">
    <property type="term" value="F:oxidoreductase activity"/>
    <property type="evidence" value="ECO:0007669"/>
    <property type="project" value="UniProtKB-KW"/>
</dbReference>
<dbReference type="PRINTS" id="PR00080">
    <property type="entry name" value="SDRFAMILY"/>
</dbReference>
<evidence type="ECO:0000256" key="1">
    <source>
        <dbReference type="ARBA" id="ARBA00023002"/>
    </source>
</evidence>